<feature type="transmembrane region" description="Helical" evidence="1">
    <location>
        <begin position="17"/>
        <end position="38"/>
    </location>
</feature>
<name>A0ABV8IR63_9ACTN</name>
<evidence type="ECO:0000259" key="2">
    <source>
        <dbReference type="Pfam" id="PF26526"/>
    </source>
</evidence>
<dbReference type="RefSeq" id="WP_378067700.1">
    <property type="nucleotide sequence ID" value="NZ_JBHSBL010000016.1"/>
</dbReference>
<comment type="caution">
    <text evidence="3">The sequence shown here is derived from an EMBL/GenBank/DDBJ whole genome shotgun (WGS) entry which is preliminary data.</text>
</comment>
<proteinExistence type="predicted"/>
<keyword evidence="1" id="KW-0812">Transmembrane</keyword>
<dbReference type="EMBL" id="JBHSBL010000016">
    <property type="protein sequence ID" value="MFC4066727.1"/>
    <property type="molecule type" value="Genomic_DNA"/>
</dbReference>
<dbReference type="Pfam" id="PF26526">
    <property type="entry name" value="DUF8175"/>
    <property type="match status" value="1"/>
</dbReference>
<evidence type="ECO:0000313" key="3">
    <source>
        <dbReference type="EMBL" id="MFC4066727.1"/>
    </source>
</evidence>
<gene>
    <name evidence="3" type="ORF">ACFO0C_17455</name>
</gene>
<keyword evidence="1" id="KW-1133">Transmembrane helix</keyword>
<accession>A0ABV8IR63</accession>
<dbReference type="Proteomes" id="UP001595867">
    <property type="component" value="Unassembled WGS sequence"/>
</dbReference>
<evidence type="ECO:0000256" key="1">
    <source>
        <dbReference type="SAM" id="Phobius"/>
    </source>
</evidence>
<organism evidence="3 4">
    <name type="scientific">Actinoplanes subglobosus</name>
    <dbReference type="NCBI Taxonomy" id="1547892"/>
    <lineage>
        <taxon>Bacteria</taxon>
        <taxon>Bacillati</taxon>
        <taxon>Actinomycetota</taxon>
        <taxon>Actinomycetes</taxon>
        <taxon>Micromonosporales</taxon>
        <taxon>Micromonosporaceae</taxon>
        <taxon>Actinoplanes</taxon>
    </lineage>
</organism>
<dbReference type="InterPro" id="IPR058488">
    <property type="entry name" value="DUF8175"/>
</dbReference>
<keyword evidence="1" id="KW-0472">Membrane</keyword>
<protein>
    <recommendedName>
        <fullName evidence="2">DUF8175 domain-containing protein</fullName>
    </recommendedName>
</protein>
<reference evidence="4" key="1">
    <citation type="journal article" date="2019" name="Int. J. Syst. Evol. Microbiol.">
        <title>The Global Catalogue of Microorganisms (GCM) 10K type strain sequencing project: providing services to taxonomists for standard genome sequencing and annotation.</title>
        <authorList>
            <consortium name="The Broad Institute Genomics Platform"/>
            <consortium name="The Broad Institute Genome Sequencing Center for Infectious Disease"/>
            <person name="Wu L."/>
            <person name="Ma J."/>
        </authorList>
    </citation>
    <scope>NUCLEOTIDE SEQUENCE [LARGE SCALE GENOMIC DNA]</scope>
    <source>
        <strain evidence="4">TBRC 5832</strain>
    </source>
</reference>
<feature type="domain" description="DUF8175" evidence="2">
    <location>
        <begin position="58"/>
        <end position="248"/>
    </location>
</feature>
<evidence type="ECO:0000313" key="4">
    <source>
        <dbReference type="Proteomes" id="UP001595867"/>
    </source>
</evidence>
<keyword evidence="4" id="KW-1185">Reference proteome</keyword>
<sequence>MQDEPDFADPSPWTRPWFIAAAGFLGLVVALGVTIAVWPHEQDPSVLPAPAPAVVSGSTSTPSPGAAASGAVAAPLPTALPTSPPRDVTWQLAGQNAVPVSATAGPRSVAAGVASGYARTPEGALVAAAQLAARSAFSAGRTSWEPTVQTQFVPGDDRDRLLAALRSAPEQTADPGELSPLAGYLYQAYTPDIAVIGLVYRSPAAGAARYHVVTTTMQWRDGDWQMVPPPGGTWLSVSRQAGNLSGVVEWGNR</sequence>